<evidence type="ECO:0000313" key="3">
    <source>
        <dbReference type="EMBL" id="MBB4036769.1"/>
    </source>
</evidence>
<accession>A0A840CQ07</accession>
<name>A0A840CQ07_9BACT</name>
<dbReference type="AlphaFoldDB" id="A0A840CQ07"/>
<evidence type="ECO:0000259" key="2">
    <source>
        <dbReference type="Pfam" id="PF03724"/>
    </source>
</evidence>
<dbReference type="InterPro" id="IPR038670">
    <property type="entry name" value="HslJ-like_sf"/>
</dbReference>
<proteinExistence type="predicted"/>
<comment type="caution">
    <text evidence="3">The sequence shown here is derived from an EMBL/GenBank/DDBJ whole genome shotgun (WGS) entry which is preliminary data.</text>
</comment>
<dbReference type="RefSeq" id="WP_183307665.1">
    <property type="nucleotide sequence ID" value="NZ_JACIEP010000009.1"/>
</dbReference>
<feature type="domain" description="DUF306" evidence="2">
    <location>
        <begin position="142"/>
        <end position="247"/>
    </location>
</feature>
<dbReference type="PROSITE" id="PS51257">
    <property type="entry name" value="PROKAR_LIPOPROTEIN"/>
    <property type="match status" value="1"/>
</dbReference>
<evidence type="ECO:0000256" key="1">
    <source>
        <dbReference type="SAM" id="SignalP"/>
    </source>
</evidence>
<dbReference type="InterPro" id="IPR053147">
    <property type="entry name" value="Hsp_HslJ-like"/>
</dbReference>
<keyword evidence="1" id="KW-0732">Signal</keyword>
<feature type="signal peptide" evidence="1">
    <location>
        <begin position="1"/>
        <end position="23"/>
    </location>
</feature>
<protein>
    <submittedName>
        <fullName evidence="3">Heat shock protein HslJ</fullName>
    </submittedName>
</protein>
<feature type="domain" description="DUF306" evidence="2">
    <location>
        <begin position="30"/>
        <end position="133"/>
    </location>
</feature>
<keyword evidence="3" id="KW-0346">Stress response</keyword>
<dbReference type="PANTHER" id="PTHR35535">
    <property type="entry name" value="HEAT SHOCK PROTEIN HSLJ"/>
    <property type="match status" value="1"/>
</dbReference>
<dbReference type="Proteomes" id="UP000555103">
    <property type="component" value="Unassembled WGS sequence"/>
</dbReference>
<dbReference type="Pfam" id="PF03724">
    <property type="entry name" value="META"/>
    <property type="match status" value="2"/>
</dbReference>
<dbReference type="InterPro" id="IPR005184">
    <property type="entry name" value="DUF306_Meta_HslJ"/>
</dbReference>
<evidence type="ECO:0000313" key="4">
    <source>
        <dbReference type="Proteomes" id="UP000555103"/>
    </source>
</evidence>
<sequence length="252" mass="27730">MKIIKLLFIAALAIFALQSCNSAKTLTKEQLANKWVLKSINGQDVKEAFPNKIPHITFNLTNGQMNGNGGCNGFGGTFSINKDEFTGSKIVSTMMFCGDQESTLFKLLDGKSKLALNGDELTFSQNGKTTLVFTRAQPLGAADLAGEWKLQSINGKSEAESETKKMPTLEFNFAEKRLAGLAGCNRYNGAFTLENNVLTVTPLATTRMACPNMEMENEFVKTFTGKIDLEKETDNLLVMKKDGRIIIIFEKQ</sequence>
<reference evidence="3 4" key="1">
    <citation type="submission" date="2020-08" db="EMBL/GenBank/DDBJ databases">
        <title>Genomic Encyclopedia of Type Strains, Phase IV (KMG-IV): sequencing the most valuable type-strain genomes for metagenomic binning, comparative biology and taxonomic classification.</title>
        <authorList>
            <person name="Goeker M."/>
        </authorList>
    </citation>
    <scope>NUCLEOTIDE SEQUENCE [LARGE SCALE GENOMIC DNA]</scope>
    <source>
        <strain evidence="3 4">DSM 104969</strain>
    </source>
</reference>
<organism evidence="3 4">
    <name type="scientific">Dysgonomonas hofstadii</name>
    <dbReference type="NCBI Taxonomy" id="637886"/>
    <lineage>
        <taxon>Bacteria</taxon>
        <taxon>Pseudomonadati</taxon>
        <taxon>Bacteroidota</taxon>
        <taxon>Bacteroidia</taxon>
        <taxon>Bacteroidales</taxon>
        <taxon>Dysgonomonadaceae</taxon>
        <taxon>Dysgonomonas</taxon>
    </lineage>
</organism>
<dbReference type="EMBL" id="JACIEP010000009">
    <property type="protein sequence ID" value="MBB4036769.1"/>
    <property type="molecule type" value="Genomic_DNA"/>
</dbReference>
<dbReference type="PANTHER" id="PTHR35535:SF1">
    <property type="entry name" value="HEAT SHOCK PROTEIN HSLJ"/>
    <property type="match status" value="1"/>
</dbReference>
<feature type="chain" id="PRO_5033036859" evidence="1">
    <location>
        <begin position="24"/>
        <end position="252"/>
    </location>
</feature>
<gene>
    <name evidence="3" type="ORF">GGR21_002682</name>
</gene>
<keyword evidence="4" id="KW-1185">Reference proteome</keyword>
<dbReference type="Gene3D" id="2.40.128.270">
    <property type="match status" value="2"/>
</dbReference>